<dbReference type="GO" id="GO:0005886">
    <property type="term" value="C:plasma membrane"/>
    <property type="evidence" value="ECO:0007669"/>
    <property type="project" value="TreeGrafter"/>
</dbReference>
<evidence type="ECO:0000256" key="1">
    <source>
        <dbReference type="ARBA" id="ARBA00004141"/>
    </source>
</evidence>
<organism evidence="9">
    <name type="scientific">Caenorhabditis remanei</name>
    <name type="common">Caenorhabditis vulgaris</name>
    <dbReference type="NCBI Taxonomy" id="31234"/>
    <lineage>
        <taxon>Eukaryota</taxon>
        <taxon>Metazoa</taxon>
        <taxon>Ecdysozoa</taxon>
        <taxon>Nematoda</taxon>
        <taxon>Chromadorea</taxon>
        <taxon>Rhabditida</taxon>
        <taxon>Rhabditina</taxon>
        <taxon>Rhabditomorpha</taxon>
        <taxon>Rhabditoidea</taxon>
        <taxon>Rhabditidae</taxon>
        <taxon>Peloderinae</taxon>
        <taxon>Caenorhabditis</taxon>
    </lineage>
</organism>
<feature type="transmembrane region" description="Helical" evidence="6">
    <location>
        <begin position="78"/>
        <end position="100"/>
    </location>
</feature>
<dbReference type="GO" id="GO:0070679">
    <property type="term" value="F:inositol 1,4,5 trisphosphate binding"/>
    <property type="evidence" value="ECO:0007669"/>
    <property type="project" value="TreeGrafter"/>
</dbReference>
<protein>
    <recommendedName>
        <fullName evidence="7">Ion transport domain-containing protein</fullName>
    </recommendedName>
</protein>
<evidence type="ECO:0000256" key="6">
    <source>
        <dbReference type="SAM" id="Phobius"/>
    </source>
</evidence>
<dbReference type="GO" id="GO:0005220">
    <property type="term" value="F:inositol 1,4,5-trisphosphate-gated calcium channel activity"/>
    <property type="evidence" value="ECO:0007669"/>
    <property type="project" value="TreeGrafter"/>
</dbReference>
<dbReference type="PANTHER" id="PTHR13715">
    <property type="entry name" value="RYANODINE RECEPTOR AND IP3 RECEPTOR"/>
    <property type="match status" value="1"/>
</dbReference>
<accession>E3NTV5</accession>
<dbReference type="InterPro" id="IPR005821">
    <property type="entry name" value="Ion_trans_dom"/>
</dbReference>
<name>E3NTV5_CAERE</name>
<keyword evidence="3 6" id="KW-1133">Transmembrane helix</keyword>
<dbReference type="Pfam" id="PF00520">
    <property type="entry name" value="Ion_trans"/>
    <property type="match status" value="1"/>
</dbReference>
<sequence>NKVVHVLAFVSNKGLEDRPLSEILACRNLHYLLVYLAVCIAGLVIHPMIYCALLFDIIATEETLQNVIASVTRNYQSIVWTGLLALILLYGFSILGFLFFRHDFYLDVDPVEADSSATISSGLPSETCPSEGCPGLKPTGKDGDDDDDKKIKSCETLWMCILQTMYLGLRNGGGIGDVLRNPAPWEDMFVWRVAYDMTFFVVLIVIVLNLIFGVIIDTFGDLRAEKNEKEQILKNNCFICGLDRSRFDNRSVTFETHRETEHNIWHYLYYIVMLQSKMKLNSLDRKSYVLMCKGPIWTGSQMPAYHVKI</sequence>
<dbReference type="OMA" id="SSHACEH"/>
<dbReference type="Proteomes" id="UP000008281">
    <property type="component" value="Unassembled WGS sequence"/>
</dbReference>
<evidence type="ECO:0000256" key="4">
    <source>
        <dbReference type="ARBA" id="ARBA00023136"/>
    </source>
</evidence>
<evidence type="ECO:0000256" key="2">
    <source>
        <dbReference type="ARBA" id="ARBA00022692"/>
    </source>
</evidence>
<dbReference type="PANTHER" id="PTHR13715:SF102">
    <property type="entry name" value="INOSITOL 1,4,5-TRISPHOSPHATE RECEPTOR"/>
    <property type="match status" value="1"/>
</dbReference>
<feature type="transmembrane region" description="Helical" evidence="6">
    <location>
        <begin position="197"/>
        <end position="219"/>
    </location>
</feature>
<dbReference type="GO" id="GO:0005509">
    <property type="term" value="F:calcium ion binding"/>
    <property type="evidence" value="ECO:0007669"/>
    <property type="project" value="TreeGrafter"/>
</dbReference>
<evidence type="ECO:0000313" key="9">
    <source>
        <dbReference type="Proteomes" id="UP000008281"/>
    </source>
</evidence>
<dbReference type="OrthoDB" id="5846092at2759"/>
<dbReference type="InterPro" id="IPR015925">
    <property type="entry name" value="Ryanodine_IP3_receptor"/>
</dbReference>
<comment type="subcellular location">
    <subcellularLocation>
        <location evidence="1">Membrane</location>
        <topology evidence="1">Multi-pass membrane protein</topology>
    </subcellularLocation>
</comment>
<evidence type="ECO:0000256" key="3">
    <source>
        <dbReference type="ARBA" id="ARBA00022989"/>
    </source>
</evidence>
<feature type="domain" description="Ion transport" evidence="7">
    <location>
        <begin position="35"/>
        <end position="226"/>
    </location>
</feature>
<dbReference type="GO" id="GO:0035091">
    <property type="term" value="F:phosphatidylinositol binding"/>
    <property type="evidence" value="ECO:0007669"/>
    <property type="project" value="TreeGrafter"/>
</dbReference>
<dbReference type="GO" id="GO:0005789">
    <property type="term" value="C:endoplasmic reticulum membrane"/>
    <property type="evidence" value="ECO:0007669"/>
    <property type="project" value="TreeGrafter"/>
</dbReference>
<proteinExistence type="predicted"/>
<dbReference type="InParanoid" id="E3NTV5"/>
<keyword evidence="2 6" id="KW-0812">Transmembrane</keyword>
<dbReference type="GO" id="GO:0030667">
    <property type="term" value="C:secretory granule membrane"/>
    <property type="evidence" value="ECO:0007669"/>
    <property type="project" value="TreeGrafter"/>
</dbReference>
<dbReference type="HOGENOM" id="CLU_042931_0_0_1"/>
<feature type="region of interest" description="Disordered" evidence="5">
    <location>
        <begin position="119"/>
        <end position="147"/>
    </location>
</feature>
<dbReference type="GO" id="GO:0051209">
    <property type="term" value="P:release of sequestered calcium ion into cytosol"/>
    <property type="evidence" value="ECO:0007669"/>
    <property type="project" value="TreeGrafter"/>
</dbReference>
<dbReference type="STRING" id="31234.E3NTV5"/>
<evidence type="ECO:0000259" key="7">
    <source>
        <dbReference type="Pfam" id="PF00520"/>
    </source>
</evidence>
<feature type="compositionally biased region" description="Polar residues" evidence="5">
    <location>
        <begin position="119"/>
        <end position="128"/>
    </location>
</feature>
<evidence type="ECO:0000256" key="5">
    <source>
        <dbReference type="SAM" id="MobiDB-lite"/>
    </source>
</evidence>
<dbReference type="AlphaFoldDB" id="E3NTV5"/>
<dbReference type="Gene3D" id="1.10.287.70">
    <property type="match status" value="1"/>
</dbReference>
<keyword evidence="9" id="KW-1185">Reference proteome</keyword>
<keyword evidence="4 6" id="KW-0472">Membrane</keyword>
<gene>
    <name evidence="8" type="ORF">CRE_05356</name>
</gene>
<dbReference type="EMBL" id="DS270325">
    <property type="protein sequence ID" value="EFO93283.1"/>
    <property type="molecule type" value="Genomic_DNA"/>
</dbReference>
<dbReference type="GO" id="GO:0016529">
    <property type="term" value="C:sarcoplasmic reticulum"/>
    <property type="evidence" value="ECO:0007669"/>
    <property type="project" value="TreeGrafter"/>
</dbReference>
<evidence type="ECO:0000313" key="8">
    <source>
        <dbReference type="EMBL" id="EFO93283.1"/>
    </source>
</evidence>
<feature type="non-terminal residue" evidence="8">
    <location>
        <position position="1"/>
    </location>
</feature>
<dbReference type="eggNOG" id="KOG3533">
    <property type="taxonomic scope" value="Eukaryota"/>
</dbReference>
<reference evidence="8" key="1">
    <citation type="submission" date="2007-07" db="EMBL/GenBank/DDBJ databases">
        <title>PCAP assembly of the Caenorhabditis remanei genome.</title>
        <authorList>
            <consortium name="The Caenorhabditis remanei Sequencing Consortium"/>
            <person name="Wilson R.K."/>
        </authorList>
    </citation>
    <scope>NUCLEOTIDE SEQUENCE [LARGE SCALE GENOMIC DNA]</scope>
    <source>
        <strain evidence="8">PB4641</strain>
    </source>
</reference>
<feature type="transmembrane region" description="Helical" evidence="6">
    <location>
        <begin position="32"/>
        <end position="57"/>
    </location>
</feature>